<feature type="region of interest" description="Disordered" evidence="1">
    <location>
        <begin position="1"/>
        <end position="45"/>
    </location>
</feature>
<proteinExistence type="predicted"/>
<gene>
    <name evidence="2" type="ORF">AVDCRST_MAG18-409</name>
</gene>
<reference evidence="2" key="1">
    <citation type="submission" date="2020-02" db="EMBL/GenBank/DDBJ databases">
        <authorList>
            <person name="Meier V. D."/>
        </authorList>
    </citation>
    <scope>NUCLEOTIDE SEQUENCE</scope>
    <source>
        <strain evidence="2">AVDCRST_MAG18</strain>
    </source>
</reference>
<evidence type="ECO:0000256" key="1">
    <source>
        <dbReference type="SAM" id="MobiDB-lite"/>
    </source>
</evidence>
<sequence length="71" mass="7578">MSECATEGRPREGARIARRGGAGDYPASPGRGISHSRQKSPHPLLPRIPAIRVLFATGAWGLPDTKCPDTK</sequence>
<accession>A0A6J4UKT2</accession>
<name>A0A6J4UKT2_9BACT</name>
<protein>
    <submittedName>
        <fullName evidence="2">Uncharacterized protein</fullName>
    </submittedName>
</protein>
<dbReference type="AlphaFoldDB" id="A0A6J4UKT2"/>
<dbReference type="EMBL" id="CADCWN010000027">
    <property type="protein sequence ID" value="CAA9552198.1"/>
    <property type="molecule type" value="Genomic_DNA"/>
</dbReference>
<organism evidence="2">
    <name type="scientific">uncultured Thermomicrobiales bacterium</name>
    <dbReference type="NCBI Taxonomy" id="1645740"/>
    <lineage>
        <taxon>Bacteria</taxon>
        <taxon>Pseudomonadati</taxon>
        <taxon>Thermomicrobiota</taxon>
        <taxon>Thermomicrobia</taxon>
        <taxon>Thermomicrobiales</taxon>
        <taxon>environmental samples</taxon>
    </lineage>
</organism>
<evidence type="ECO:0000313" key="2">
    <source>
        <dbReference type="EMBL" id="CAA9552198.1"/>
    </source>
</evidence>
<feature type="compositionally biased region" description="Basic and acidic residues" evidence="1">
    <location>
        <begin position="1"/>
        <end position="15"/>
    </location>
</feature>